<accession>A0ABR2DGH3</accession>
<reference evidence="4 5" key="1">
    <citation type="journal article" date="2024" name="G3 (Bethesda)">
        <title>Genome assembly of Hibiscus sabdariffa L. provides insights into metabolisms of medicinal natural products.</title>
        <authorList>
            <person name="Kim T."/>
        </authorList>
    </citation>
    <scope>NUCLEOTIDE SEQUENCE [LARGE SCALE GENOMIC DNA]</scope>
    <source>
        <strain evidence="4">TK-2024</strain>
        <tissue evidence="4">Old leaves</tissue>
    </source>
</reference>
<sequence length="126" mass="13455">MGSFLSSNNISKEDIQMALNKVKRIVSSTPVVVFSKTYCGYCNRVKQLLTQLGASYKTIELDEESDGGEMQAALTEWTGQRTVPNVFIGGTHIGGCDSVMAKHQAGQLVNLLTDAGANAITVSLNA</sequence>
<dbReference type="Gene3D" id="3.40.30.10">
    <property type="entry name" value="Glutaredoxin"/>
    <property type="match status" value="1"/>
</dbReference>
<dbReference type="CDD" id="cd03419">
    <property type="entry name" value="GRX_GRXh_1_2_like"/>
    <property type="match status" value="1"/>
</dbReference>
<gene>
    <name evidence="4" type="ORF">V6N12_043161</name>
</gene>
<evidence type="ECO:0000256" key="1">
    <source>
        <dbReference type="ARBA" id="ARBA00007190"/>
    </source>
</evidence>
<dbReference type="InterPro" id="IPR011899">
    <property type="entry name" value="Glutaredoxin_euk/vir"/>
</dbReference>
<dbReference type="Proteomes" id="UP001472677">
    <property type="component" value="Unassembled WGS sequence"/>
</dbReference>
<protein>
    <recommendedName>
        <fullName evidence="3">Glutaredoxin domain-containing protein</fullName>
    </recommendedName>
</protein>
<keyword evidence="5" id="KW-1185">Reference proteome</keyword>
<proteinExistence type="inferred from homology"/>
<dbReference type="InterPro" id="IPR036249">
    <property type="entry name" value="Thioredoxin-like_sf"/>
</dbReference>
<evidence type="ECO:0000259" key="3">
    <source>
        <dbReference type="Pfam" id="PF00462"/>
    </source>
</evidence>
<dbReference type="SUPFAM" id="SSF52833">
    <property type="entry name" value="Thioredoxin-like"/>
    <property type="match status" value="1"/>
</dbReference>
<dbReference type="InterPro" id="IPR002109">
    <property type="entry name" value="Glutaredoxin"/>
</dbReference>
<evidence type="ECO:0000313" key="5">
    <source>
        <dbReference type="Proteomes" id="UP001472677"/>
    </source>
</evidence>
<organism evidence="4 5">
    <name type="scientific">Hibiscus sabdariffa</name>
    <name type="common">roselle</name>
    <dbReference type="NCBI Taxonomy" id="183260"/>
    <lineage>
        <taxon>Eukaryota</taxon>
        <taxon>Viridiplantae</taxon>
        <taxon>Streptophyta</taxon>
        <taxon>Embryophyta</taxon>
        <taxon>Tracheophyta</taxon>
        <taxon>Spermatophyta</taxon>
        <taxon>Magnoliopsida</taxon>
        <taxon>eudicotyledons</taxon>
        <taxon>Gunneridae</taxon>
        <taxon>Pentapetalae</taxon>
        <taxon>rosids</taxon>
        <taxon>malvids</taxon>
        <taxon>Malvales</taxon>
        <taxon>Malvaceae</taxon>
        <taxon>Malvoideae</taxon>
        <taxon>Hibiscus</taxon>
    </lineage>
</organism>
<dbReference type="EMBL" id="JBBPBM010000028">
    <property type="protein sequence ID" value="KAK8536976.1"/>
    <property type="molecule type" value="Genomic_DNA"/>
</dbReference>
<dbReference type="PANTHER" id="PTHR45694:SF13">
    <property type="entry name" value="GLUTAREDOXIN-C1"/>
    <property type="match status" value="1"/>
</dbReference>
<name>A0ABR2DGH3_9ROSI</name>
<dbReference type="InterPro" id="IPR014025">
    <property type="entry name" value="Glutaredoxin_subgr"/>
</dbReference>
<dbReference type="PANTHER" id="PTHR45694">
    <property type="entry name" value="GLUTAREDOXIN 2"/>
    <property type="match status" value="1"/>
</dbReference>
<dbReference type="Pfam" id="PF00462">
    <property type="entry name" value="Glutaredoxin"/>
    <property type="match status" value="1"/>
</dbReference>
<evidence type="ECO:0000256" key="2">
    <source>
        <dbReference type="ARBA" id="ARBA00023284"/>
    </source>
</evidence>
<dbReference type="NCBIfam" id="TIGR02180">
    <property type="entry name" value="GRX_euk"/>
    <property type="match status" value="1"/>
</dbReference>
<dbReference type="PRINTS" id="PR00160">
    <property type="entry name" value="GLUTAREDOXIN"/>
</dbReference>
<keyword evidence="2" id="KW-0676">Redox-active center</keyword>
<evidence type="ECO:0000313" key="4">
    <source>
        <dbReference type="EMBL" id="KAK8536976.1"/>
    </source>
</evidence>
<dbReference type="PROSITE" id="PS51354">
    <property type="entry name" value="GLUTAREDOXIN_2"/>
    <property type="match status" value="1"/>
</dbReference>
<comment type="caution">
    <text evidence="4">The sequence shown here is derived from an EMBL/GenBank/DDBJ whole genome shotgun (WGS) entry which is preliminary data.</text>
</comment>
<feature type="domain" description="Glutaredoxin" evidence="3">
    <location>
        <begin position="31"/>
        <end position="93"/>
    </location>
</feature>
<comment type="similarity">
    <text evidence="1">Belongs to the glutaredoxin family. CPYC subfamily.</text>
</comment>